<dbReference type="Pfam" id="PF13691">
    <property type="entry name" value="Lactamase_B_4"/>
    <property type="match status" value="1"/>
</dbReference>
<dbReference type="PANTHER" id="PTHR12553">
    <property type="entry name" value="ZINC PHOSPHODIESTERASE ELAC PROTEIN 2"/>
    <property type="match status" value="1"/>
</dbReference>
<evidence type="ECO:0000256" key="11">
    <source>
        <dbReference type="SAM" id="MobiDB-lite"/>
    </source>
</evidence>
<evidence type="ECO:0000256" key="6">
    <source>
        <dbReference type="ARBA" id="ARBA00022722"/>
    </source>
</evidence>
<reference evidence="14 15" key="1">
    <citation type="submission" date="2022-07" db="EMBL/GenBank/DDBJ databases">
        <title>Genome-wide signatures of adaptation to extreme environments.</title>
        <authorList>
            <person name="Cho C.H."/>
            <person name="Yoon H.S."/>
        </authorList>
    </citation>
    <scope>NUCLEOTIDE SEQUENCE [LARGE SCALE GENOMIC DNA]</scope>
    <source>
        <strain evidence="14 15">DBV 063 E5</strain>
    </source>
</reference>
<comment type="catalytic activity">
    <reaction evidence="1">
        <text>Endonucleolytic cleavage of RNA, removing extra 3' nucleotides from tRNA precursor, generating 3' termini of tRNAs. A 3'-hydroxy group is left at the tRNA terminus and a 5'-phosphoryl group is left at the trailer molecule.</text>
        <dbReference type="EC" id="3.1.26.11"/>
    </reaction>
</comment>
<dbReference type="EC" id="3.1.26.11" evidence="4"/>
<dbReference type="CDD" id="cd07718">
    <property type="entry name" value="RNaseZ_ELAC1_ELAC2-C-term-like_MBL-fold"/>
    <property type="match status" value="1"/>
</dbReference>
<dbReference type="PANTHER" id="PTHR12553:SF49">
    <property type="entry name" value="ZINC PHOSPHODIESTERASE ELAC PROTEIN 2"/>
    <property type="match status" value="1"/>
</dbReference>
<dbReference type="Gene3D" id="3.60.15.10">
    <property type="entry name" value="Ribonuclease Z/Hydroxyacylglutathione hydrolase-like"/>
    <property type="match status" value="2"/>
</dbReference>
<evidence type="ECO:0000256" key="4">
    <source>
        <dbReference type="ARBA" id="ARBA00012477"/>
    </source>
</evidence>
<keyword evidence="10" id="KW-0862">Zinc</keyword>
<accession>A0AAV9IPJ7</accession>
<evidence type="ECO:0000313" key="15">
    <source>
        <dbReference type="Proteomes" id="UP001301350"/>
    </source>
</evidence>
<dbReference type="GO" id="GO:0005739">
    <property type="term" value="C:mitochondrion"/>
    <property type="evidence" value="ECO:0007669"/>
    <property type="project" value="TreeGrafter"/>
</dbReference>
<feature type="domain" description="Metallo-beta-lactamase" evidence="12">
    <location>
        <begin position="469"/>
        <end position="685"/>
    </location>
</feature>
<dbReference type="EMBL" id="JANCYW010000001">
    <property type="protein sequence ID" value="KAK4534064.1"/>
    <property type="molecule type" value="Genomic_DNA"/>
</dbReference>
<dbReference type="Pfam" id="PF12706">
    <property type="entry name" value="Lactamase_B_2"/>
    <property type="match status" value="1"/>
</dbReference>
<keyword evidence="5" id="KW-0819">tRNA processing</keyword>
<dbReference type="InterPro" id="IPR001279">
    <property type="entry name" value="Metallo-B-lactamas"/>
</dbReference>
<keyword evidence="6" id="KW-0540">Nuclease</keyword>
<evidence type="ECO:0000259" key="13">
    <source>
        <dbReference type="Pfam" id="PF13691"/>
    </source>
</evidence>
<evidence type="ECO:0000256" key="7">
    <source>
        <dbReference type="ARBA" id="ARBA00022723"/>
    </source>
</evidence>
<dbReference type="Proteomes" id="UP001301350">
    <property type="component" value="Unassembled WGS sequence"/>
</dbReference>
<evidence type="ECO:0000256" key="9">
    <source>
        <dbReference type="ARBA" id="ARBA00022801"/>
    </source>
</evidence>
<evidence type="ECO:0000256" key="3">
    <source>
        <dbReference type="ARBA" id="ARBA00007823"/>
    </source>
</evidence>
<keyword evidence="9" id="KW-0378">Hydrolase</keyword>
<evidence type="ECO:0000256" key="2">
    <source>
        <dbReference type="ARBA" id="ARBA00001947"/>
    </source>
</evidence>
<dbReference type="GO" id="GO:0046872">
    <property type="term" value="F:metal ion binding"/>
    <property type="evidence" value="ECO:0007669"/>
    <property type="project" value="UniProtKB-KW"/>
</dbReference>
<comment type="caution">
    <text evidence="14">The sequence shown here is derived from an EMBL/GenBank/DDBJ whole genome shotgun (WGS) entry which is preliminary data.</text>
</comment>
<comment type="similarity">
    <text evidence="3">Belongs to the RNase Z family.</text>
</comment>
<comment type="cofactor">
    <cofactor evidence="2">
        <name>Zn(2+)</name>
        <dbReference type="ChEBI" id="CHEBI:29105"/>
    </cofactor>
</comment>
<dbReference type="SUPFAM" id="SSF56281">
    <property type="entry name" value="Metallo-hydrolase/oxidoreductase"/>
    <property type="match status" value="2"/>
</dbReference>
<keyword evidence="7" id="KW-0479">Metal-binding</keyword>
<evidence type="ECO:0000256" key="8">
    <source>
        <dbReference type="ARBA" id="ARBA00022759"/>
    </source>
</evidence>
<organism evidence="14 15">
    <name type="scientific">Cyanidium caldarium</name>
    <name type="common">Red alga</name>
    <dbReference type="NCBI Taxonomy" id="2771"/>
    <lineage>
        <taxon>Eukaryota</taxon>
        <taxon>Rhodophyta</taxon>
        <taxon>Bangiophyceae</taxon>
        <taxon>Cyanidiales</taxon>
        <taxon>Cyanidiaceae</taxon>
        <taxon>Cyanidium</taxon>
    </lineage>
</organism>
<protein>
    <recommendedName>
        <fullName evidence="4">ribonuclease Z</fullName>
        <ecNumber evidence="4">3.1.26.11</ecNumber>
    </recommendedName>
</protein>
<feature type="domain" description="tRNase Z endonuclease" evidence="13">
    <location>
        <begin position="17"/>
        <end position="58"/>
    </location>
</feature>
<evidence type="ECO:0000259" key="12">
    <source>
        <dbReference type="Pfam" id="PF12706"/>
    </source>
</evidence>
<dbReference type="GO" id="GO:0042781">
    <property type="term" value="F:3'-tRNA processing endoribonuclease activity"/>
    <property type="evidence" value="ECO:0007669"/>
    <property type="project" value="UniProtKB-EC"/>
</dbReference>
<dbReference type="AlphaFoldDB" id="A0AAV9IPJ7"/>
<evidence type="ECO:0000256" key="5">
    <source>
        <dbReference type="ARBA" id="ARBA00022694"/>
    </source>
</evidence>
<evidence type="ECO:0000313" key="14">
    <source>
        <dbReference type="EMBL" id="KAK4534064.1"/>
    </source>
</evidence>
<proteinExistence type="inferred from homology"/>
<gene>
    <name evidence="14" type="ORF">CDCA_CDCA01G0089</name>
</gene>
<feature type="region of interest" description="Disordered" evidence="11">
    <location>
        <begin position="757"/>
        <end position="788"/>
    </location>
</feature>
<evidence type="ECO:0000256" key="10">
    <source>
        <dbReference type="ARBA" id="ARBA00022833"/>
    </source>
</evidence>
<keyword evidence="15" id="KW-1185">Reference proteome</keyword>
<sequence>MRAYLEWLGNGAWDASGSVVLTLEHKRVLFQCGEGTQRLLHEYRVRTGRIRDVLLLHLDAEACGGMLGLLLTLSDAEHGGVRVIGPRGLQRLFRAADGFARRPDYAVTVTEVGGEGGSPVLLIDDPVMRVYGVLLQRNGGWKTGAERSKRPRRGAAPATTPTVRTVGIWGNNVSEEVVNGPTASTSDAAADAVPPLCLCYVVRVADHRGKFDVERAKAHGVPVGRLFSRLQQGETITVTSPEDGCERIVRPEDVMEPSTPGPTIVLLSCASPEWLAPLLSAETRAALQRAAWDSDAERRRQSRAVCVLHILCAEAWQDRRYSEWARDTFGDRAYHAVAGEQLGDEPVVFRSQAAMLERLHRLRPEWFRLPRQGVQSAEGNEAAATLRSNWRVAVPMLRFNLAPPATIGWEVPRLGAETPSPPAALPPSPPSSAAIDSHYRVLFLGTGSAVPGKYRNVSGILVDLVDSALLLDAGEGTYGQLMRALGAREAQHLLLRKLRCVWISHMHADHHLGLPRLLSRRARLAAQSPPPPPPSLLVVGPRALQPWLRSLSQYEPLPFLFIGNHELLHSGAAPIADYLPSTLGVHLRTLPVVHCPDAYAVMIESSTATAAATDAHHWRLVYSGDTLPHNPGIISAASGASLLIHEATFEDAKADEALERRHCTIGQAIETIRQAAPQRAILTHFSQRYAKAPAVDDAQVQRALRETRSLPAWDLMQVPWWRKPEGGGDAAGSAGHSEEEVAAFLRELVVEFATELATQAEEEEEGEHRGEVEGGGVQPRAGVLTASE</sequence>
<dbReference type="InterPro" id="IPR036866">
    <property type="entry name" value="RibonucZ/Hydroxyglut_hydro"/>
</dbReference>
<name>A0AAV9IPJ7_CYACA</name>
<keyword evidence="8" id="KW-0255">Endonuclease</keyword>
<dbReference type="InterPro" id="IPR047151">
    <property type="entry name" value="RNZ2-like"/>
</dbReference>
<dbReference type="GO" id="GO:1990180">
    <property type="term" value="P:mitochondrial tRNA 3'-end processing"/>
    <property type="evidence" value="ECO:0007669"/>
    <property type="project" value="TreeGrafter"/>
</dbReference>
<dbReference type="InterPro" id="IPR027794">
    <property type="entry name" value="tRNase_Z_dom"/>
</dbReference>
<evidence type="ECO:0000256" key="1">
    <source>
        <dbReference type="ARBA" id="ARBA00000402"/>
    </source>
</evidence>